<protein>
    <recommendedName>
        <fullName evidence="4">SF4 helicase domain-containing protein</fullName>
    </recommendedName>
</protein>
<keyword evidence="2" id="KW-0614">Plasmid</keyword>
<sequence>MEQSRLQLWSRALKTGSWPFKNLMEQLAAQPDLALVVVDGYGQAAYGEPSEGATFAALQQLARERDVAVLVTAHLTQEYDTAETDPPALSDLSPLEDPMAKAEAAVVLHRPDREGTVPQRRGEVDLIAVHGWQDTGSVTVRFERPSLGRSTGPALILRPDGRSPARRPHSRS</sequence>
<evidence type="ECO:0000313" key="3">
    <source>
        <dbReference type="Proteomes" id="UP001056374"/>
    </source>
</evidence>
<accession>A0ABY4ZNE9</accession>
<evidence type="ECO:0008006" key="4">
    <source>
        <dbReference type="Google" id="ProtNLM"/>
    </source>
</evidence>
<dbReference type="InterPro" id="IPR027417">
    <property type="entry name" value="P-loop_NTPase"/>
</dbReference>
<proteinExistence type="predicted"/>
<feature type="region of interest" description="Disordered" evidence="1">
    <location>
        <begin position="144"/>
        <end position="172"/>
    </location>
</feature>
<dbReference type="Gene3D" id="3.40.50.300">
    <property type="entry name" value="P-loop containing nucleotide triphosphate hydrolases"/>
    <property type="match status" value="1"/>
</dbReference>
<organism evidence="2 3">
    <name type="scientific">Streptomyces phaeoluteigriseus</name>
    <dbReference type="NCBI Taxonomy" id="114686"/>
    <lineage>
        <taxon>Bacteria</taxon>
        <taxon>Bacillati</taxon>
        <taxon>Actinomycetota</taxon>
        <taxon>Actinomycetes</taxon>
        <taxon>Kitasatosporales</taxon>
        <taxon>Streptomycetaceae</taxon>
        <taxon>Streptomyces</taxon>
        <taxon>Streptomyces aurantiacus group</taxon>
    </lineage>
</organism>
<reference evidence="2" key="1">
    <citation type="submission" date="2022-06" db="EMBL/GenBank/DDBJ databases">
        <title>Complete genome sequence of soil microorganisms Streptomyces sp. Qhu-M197 isolated from Alpine meadows habitats on the Tibetan Plateau.</title>
        <authorList>
            <person name="Zhang B."/>
            <person name="Xiang X."/>
            <person name="Fan J."/>
        </authorList>
    </citation>
    <scope>NUCLEOTIDE SEQUENCE</scope>
    <source>
        <strain evidence="2">Qhu-M197</strain>
        <plasmid evidence="2">unnamed1</plasmid>
    </source>
</reference>
<evidence type="ECO:0000313" key="2">
    <source>
        <dbReference type="EMBL" id="USQ89868.1"/>
    </source>
</evidence>
<geneLocation type="plasmid" evidence="2 3">
    <name>unnamed1</name>
</geneLocation>
<gene>
    <name evidence="2" type="ORF">NFX46_39975</name>
</gene>
<name>A0ABY4ZNE9_9ACTN</name>
<dbReference type="RefSeq" id="WP_252556958.1">
    <property type="nucleotide sequence ID" value="NZ_CP099469.1"/>
</dbReference>
<evidence type="ECO:0000256" key="1">
    <source>
        <dbReference type="SAM" id="MobiDB-lite"/>
    </source>
</evidence>
<dbReference type="EMBL" id="CP099469">
    <property type="protein sequence ID" value="USQ89868.1"/>
    <property type="molecule type" value="Genomic_DNA"/>
</dbReference>
<dbReference type="Proteomes" id="UP001056374">
    <property type="component" value="Plasmid unnamed1"/>
</dbReference>
<keyword evidence="3" id="KW-1185">Reference proteome</keyword>